<dbReference type="NCBIfam" id="TIGR00486">
    <property type="entry name" value="YbgI_SA1388"/>
    <property type="match status" value="1"/>
</dbReference>
<dbReference type="FunFam" id="3.30.70.120:FF:000006">
    <property type="entry name" value="GTP cyclohydrolase 1 type 2 homolog"/>
    <property type="match status" value="1"/>
</dbReference>
<evidence type="ECO:0000256" key="4">
    <source>
        <dbReference type="ARBA" id="ARBA00022723"/>
    </source>
</evidence>
<dbReference type="RefSeq" id="WP_053188163.1">
    <property type="nucleotide sequence ID" value="NZ_LGIA01000208.1"/>
</dbReference>
<dbReference type="Pfam" id="PF01784">
    <property type="entry name" value="DUF34_NIF3"/>
    <property type="match status" value="1"/>
</dbReference>
<evidence type="ECO:0000256" key="5">
    <source>
        <dbReference type="PIRNR" id="PIRNR037489"/>
    </source>
</evidence>
<dbReference type="OrthoDB" id="9792792at2"/>
<evidence type="ECO:0000256" key="3">
    <source>
        <dbReference type="ARBA" id="ARBA00022112"/>
    </source>
</evidence>
<dbReference type="SUPFAM" id="SSF102705">
    <property type="entry name" value="NIF3 (NGG1p interacting factor 3)-like"/>
    <property type="match status" value="1"/>
</dbReference>
<organism evidence="7 8">
    <name type="scientific">Sunxiuqinia dokdonensis</name>
    <dbReference type="NCBI Taxonomy" id="1409788"/>
    <lineage>
        <taxon>Bacteria</taxon>
        <taxon>Pseudomonadati</taxon>
        <taxon>Bacteroidota</taxon>
        <taxon>Bacteroidia</taxon>
        <taxon>Marinilabiliales</taxon>
        <taxon>Prolixibacteraceae</taxon>
        <taxon>Sunxiuqinia</taxon>
    </lineage>
</organism>
<evidence type="ECO:0000313" key="7">
    <source>
        <dbReference type="EMBL" id="KOH42891.1"/>
    </source>
</evidence>
<dbReference type="STRING" id="1409788.NC99_43340"/>
<comment type="caution">
    <text evidence="7">The sequence shown here is derived from an EMBL/GenBank/DDBJ whole genome shotgun (WGS) entry which is preliminary data.</text>
</comment>
<gene>
    <name evidence="7" type="ORF">NC99_43340</name>
</gene>
<dbReference type="PIRSF" id="PIRSF037489">
    <property type="entry name" value="UCP037489_NIF3_YqfO"/>
    <property type="match status" value="1"/>
</dbReference>
<name>A0A0L8V382_9BACT</name>
<dbReference type="Gene3D" id="3.40.1390.30">
    <property type="entry name" value="NIF3 (NGG1p interacting factor 3)-like"/>
    <property type="match status" value="1"/>
</dbReference>
<accession>A0A0L8V382</accession>
<reference evidence="8" key="1">
    <citation type="submission" date="2015-07" db="EMBL/GenBank/DDBJ databases">
        <title>Genome sequencing of Sunxiuqinia dokdonensis strain SK.</title>
        <authorList>
            <person name="Ahn S."/>
            <person name="Kim B.-C."/>
        </authorList>
    </citation>
    <scope>NUCLEOTIDE SEQUENCE [LARGE SCALE GENOMIC DNA]</scope>
    <source>
        <strain evidence="8">SK</strain>
    </source>
</reference>
<keyword evidence="8" id="KW-1185">Reference proteome</keyword>
<feature type="binding site" evidence="6">
    <location>
        <position position="64"/>
    </location>
    <ligand>
        <name>a divalent metal cation</name>
        <dbReference type="ChEBI" id="CHEBI:60240"/>
        <label>2</label>
    </ligand>
</feature>
<dbReference type="PANTHER" id="PTHR13799">
    <property type="entry name" value="NGG1 INTERACTING FACTOR 3"/>
    <property type="match status" value="1"/>
</dbReference>
<dbReference type="FunFam" id="3.40.1390.30:FF:000001">
    <property type="entry name" value="GTP cyclohydrolase 1 type 2"/>
    <property type="match status" value="1"/>
</dbReference>
<dbReference type="InterPro" id="IPR017221">
    <property type="entry name" value="DUF34/NIF3_bac"/>
</dbReference>
<protein>
    <recommendedName>
        <fullName evidence="3 5">GTP cyclohydrolase 1 type 2 homolog</fullName>
    </recommendedName>
</protein>
<dbReference type="Proteomes" id="UP000036958">
    <property type="component" value="Unassembled WGS sequence"/>
</dbReference>
<evidence type="ECO:0000256" key="6">
    <source>
        <dbReference type="PIRSR" id="PIRSR602678-1"/>
    </source>
</evidence>
<dbReference type="InterPro" id="IPR015867">
    <property type="entry name" value="N-reg_PII/ATP_PRibTrfase_C"/>
</dbReference>
<dbReference type="InterPro" id="IPR002678">
    <property type="entry name" value="DUF34/NIF3"/>
</dbReference>
<dbReference type="InterPro" id="IPR036069">
    <property type="entry name" value="DUF34/NIF3_sf"/>
</dbReference>
<dbReference type="AlphaFoldDB" id="A0A0L8V382"/>
<comment type="similarity">
    <text evidence="1 5">Belongs to the GTP cyclohydrolase I type 2/NIF3 family.</text>
</comment>
<dbReference type="GO" id="GO:0046872">
    <property type="term" value="F:metal ion binding"/>
    <property type="evidence" value="ECO:0007669"/>
    <property type="project" value="UniProtKB-UniRule"/>
</dbReference>
<dbReference type="Gene3D" id="3.30.70.120">
    <property type="match status" value="1"/>
</dbReference>
<dbReference type="PANTHER" id="PTHR13799:SF14">
    <property type="entry name" value="GTP CYCLOHYDROLASE 1 TYPE 2 HOMOLOG"/>
    <property type="match status" value="1"/>
</dbReference>
<dbReference type="GO" id="GO:0005737">
    <property type="term" value="C:cytoplasm"/>
    <property type="evidence" value="ECO:0007669"/>
    <property type="project" value="TreeGrafter"/>
</dbReference>
<evidence type="ECO:0000256" key="1">
    <source>
        <dbReference type="ARBA" id="ARBA00006964"/>
    </source>
</evidence>
<evidence type="ECO:0000313" key="8">
    <source>
        <dbReference type="Proteomes" id="UP000036958"/>
    </source>
</evidence>
<proteinExistence type="inferred from homology"/>
<dbReference type="EMBL" id="LGIA01000208">
    <property type="protein sequence ID" value="KOH42891.1"/>
    <property type="molecule type" value="Genomic_DNA"/>
</dbReference>
<feature type="binding site" evidence="6">
    <location>
        <position position="331"/>
    </location>
    <ligand>
        <name>a divalent metal cation</name>
        <dbReference type="ChEBI" id="CHEBI:60240"/>
        <label>1</label>
    </ligand>
</feature>
<feature type="binding site" evidence="6">
    <location>
        <position position="103"/>
    </location>
    <ligand>
        <name>a divalent metal cation</name>
        <dbReference type="ChEBI" id="CHEBI:60240"/>
        <label>1</label>
    </ligand>
</feature>
<dbReference type="PATRIC" id="fig|1409788.3.peg.4424"/>
<comment type="subunit">
    <text evidence="2">Homohexamer.</text>
</comment>
<sequence>MKLKEITKYLESVAPLAYQESYDNAGLLVGNPEQEIKQALITLDVTESIIDEAIATKSNLIIAHHPLIFGGLKKLTGKNEVERCVIKAIQHNLAIYASHTNLDSIHGGVNSKICDKLGLENCQVLSPISGHLKKLVTFIPFEQAGHVQQAIFSAGAGHIGNYDSCAYTMPGKGSFRGSENTQPFVGKPGQIHYENELRFETIFPKHLQNKVIQALIEAHPYEEVAYDIYPLDNVNPQVGIGMVGELPKAMDEKKFLRMTRKVFGAAVVKHSSLRSQKVKKVAVCGGSGSSLIQQAIGAKADVFVTADLKYHQFFEAEGKIVLADIGHFESEQFTKEVFYELLTKKFPKFAIRLSEVNTNPVNYLV</sequence>
<keyword evidence="4 5" id="KW-0479">Metal-binding</keyword>
<feature type="binding site" evidence="6">
    <location>
        <position position="65"/>
    </location>
    <ligand>
        <name>a divalent metal cation</name>
        <dbReference type="ChEBI" id="CHEBI:60240"/>
        <label>1</label>
    </ligand>
</feature>
<evidence type="ECO:0000256" key="2">
    <source>
        <dbReference type="ARBA" id="ARBA00011643"/>
    </source>
</evidence>
<feature type="binding site" evidence="6">
    <location>
        <position position="327"/>
    </location>
    <ligand>
        <name>a divalent metal cation</name>
        <dbReference type="ChEBI" id="CHEBI:60240"/>
        <label>1</label>
    </ligand>
</feature>